<dbReference type="VEuPathDB" id="FungiDB:ASPTUDRAFT_192744"/>
<dbReference type="EMBL" id="KV878206">
    <property type="protein sequence ID" value="OJI80794.1"/>
    <property type="molecule type" value="Genomic_DNA"/>
</dbReference>
<dbReference type="OrthoDB" id="5153231at2759"/>
<proteinExistence type="predicted"/>
<reference evidence="2" key="1">
    <citation type="journal article" date="2017" name="Genome Biol.">
        <title>Comparative genomics reveals high biological diversity and specific adaptations in the industrially and medically important fungal genus Aspergillus.</title>
        <authorList>
            <person name="de Vries R.P."/>
            <person name="Riley R."/>
            <person name="Wiebenga A."/>
            <person name="Aguilar-Osorio G."/>
            <person name="Amillis S."/>
            <person name="Uchima C.A."/>
            <person name="Anderluh G."/>
            <person name="Asadollahi M."/>
            <person name="Askin M."/>
            <person name="Barry K."/>
            <person name="Battaglia E."/>
            <person name="Bayram O."/>
            <person name="Benocci T."/>
            <person name="Braus-Stromeyer S.A."/>
            <person name="Caldana C."/>
            <person name="Canovas D."/>
            <person name="Cerqueira G.C."/>
            <person name="Chen F."/>
            <person name="Chen W."/>
            <person name="Choi C."/>
            <person name="Clum A."/>
            <person name="Dos Santos R.A."/>
            <person name="Damasio A.R."/>
            <person name="Diallinas G."/>
            <person name="Emri T."/>
            <person name="Fekete E."/>
            <person name="Flipphi M."/>
            <person name="Freyberg S."/>
            <person name="Gallo A."/>
            <person name="Gournas C."/>
            <person name="Habgood R."/>
            <person name="Hainaut M."/>
            <person name="Harispe M.L."/>
            <person name="Henrissat B."/>
            <person name="Hilden K.S."/>
            <person name="Hope R."/>
            <person name="Hossain A."/>
            <person name="Karabika E."/>
            <person name="Karaffa L."/>
            <person name="Karanyi Z."/>
            <person name="Krasevec N."/>
            <person name="Kuo A."/>
            <person name="Kusch H."/>
            <person name="LaButti K."/>
            <person name="Lagendijk E.L."/>
            <person name="Lapidus A."/>
            <person name="Levasseur A."/>
            <person name="Lindquist E."/>
            <person name="Lipzen A."/>
            <person name="Logrieco A.F."/>
            <person name="MacCabe A."/>
            <person name="Maekelae M.R."/>
            <person name="Malavazi I."/>
            <person name="Melin P."/>
            <person name="Meyer V."/>
            <person name="Mielnichuk N."/>
            <person name="Miskei M."/>
            <person name="Molnar A.P."/>
            <person name="Mule G."/>
            <person name="Ngan C.Y."/>
            <person name="Orejas M."/>
            <person name="Orosz E."/>
            <person name="Ouedraogo J.P."/>
            <person name="Overkamp K.M."/>
            <person name="Park H.-S."/>
            <person name="Perrone G."/>
            <person name="Piumi F."/>
            <person name="Punt P.J."/>
            <person name="Ram A.F."/>
            <person name="Ramon A."/>
            <person name="Rauscher S."/>
            <person name="Record E."/>
            <person name="Riano-Pachon D.M."/>
            <person name="Robert V."/>
            <person name="Roehrig J."/>
            <person name="Ruller R."/>
            <person name="Salamov A."/>
            <person name="Salih N.S."/>
            <person name="Samson R.A."/>
            <person name="Sandor E."/>
            <person name="Sanguinetti M."/>
            <person name="Schuetze T."/>
            <person name="Sepcic K."/>
            <person name="Shelest E."/>
            <person name="Sherlock G."/>
            <person name="Sophianopoulou V."/>
            <person name="Squina F.M."/>
            <person name="Sun H."/>
            <person name="Susca A."/>
            <person name="Todd R.B."/>
            <person name="Tsang A."/>
            <person name="Unkles S.E."/>
            <person name="van de Wiele N."/>
            <person name="van Rossen-Uffink D."/>
            <person name="Oliveira J.V."/>
            <person name="Vesth T.C."/>
            <person name="Visser J."/>
            <person name="Yu J.-H."/>
            <person name="Zhou M."/>
            <person name="Andersen M.R."/>
            <person name="Archer D.B."/>
            <person name="Baker S.E."/>
            <person name="Benoit I."/>
            <person name="Brakhage A.A."/>
            <person name="Braus G.H."/>
            <person name="Fischer R."/>
            <person name="Frisvad J.C."/>
            <person name="Goldman G.H."/>
            <person name="Houbraken J."/>
            <person name="Oakley B."/>
            <person name="Pocsi I."/>
            <person name="Scazzocchio C."/>
            <person name="Seiboth B."/>
            <person name="vanKuyk P.A."/>
            <person name="Wortman J."/>
            <person name="Dyer P.S."/>
            <person name="Grigoriev I.V."/>
        </authorList>
    </citation>
    <scope>NUCLEOTIDE SEQUENCE [LARGE SCALE GENOMIC DNA]</scope>
    <source>
        <strain evidence="2">CBS 134.48</strain>
    </source>
</reference>
<dbReference type="Proteomes" id="UP000184304">
    <property type="component" value="Unassembled WGS sequence"/>
</dbReference>
<accession>A0A1L9MUZ3</accession>
<dbReference type="OMA" id="YFPINDG"/>
<evidence type="ECO:0000313" key="1">
    <source>
        <dbReference type="EMBL" id="OJI80794.1"/>
    </source>
</evidence>
<sequence length="526" mass="60222">MKDIKDYAVDTGLVYGKSYPRGPPGTILEGLSSKHISCIITESFKQSFFGKLPPEMRRRIAGFVGPCWYLAVLGEARRLIDYIRQCEKDLDEELDLDADLWISRIVCQDHWYLSQISNMPIEATEGMEVFHIQPPQTIHKIIASTDQIGVRWIQFLDRETTPTQDQSSWYEIYDVEDFEPRLWVVSKGLIIKRIEIDDDEATRLLPSTWTSPNTPIFHPSEGLCHGHLQEAQLHHMKLGPQVEGIIVVRAGAYSIVGIHNFSGRNKAFWEFLEQVHARRGLRTNPSLYWFYFPLNDQEDILKVWDRQLEHPDGRTNFDGLIVQTSFGRDMTFGAVYPPTFTRDSIYRPMVRDTDGPVSGIIHDGMDLRFQRMSVFGVTCHSPHDGETRAPVPVRYAIGPPGAHPSDYLVPWYMTKATLRGVTKVQVCRDRMQSHHPCLGILMFYADGHIESNGQIRWDYGLDEEICSPFVVASGAVNEKDTIKDIRNAEDPVVAAVHRGEWKPLPSQGILAWWFSELGDRLDVYYE</sequence>
<protein>
    <submittedName>
        <fullName evidence="1">Uncharacterized protein</fullName>
    </submittedName>
</protein>
<keyword evidence="2" id="KW-1185">Reference proteome</keyword>
<name>A0A1L9MUZ3_ASPTC</name>
<gene>
    <name evidence="1" type="ORF">ASPTUDRAFT_192744</name>
</gene>
<dbReference type="STRING" id="767770.A0A1L9MUZ3"/>
<organism evidence="1 2">
    <name type="scientific">Aspergillus tubingensis (strain CBS 134.48)</name>
    <dbReference type="NCBI Taxonomy" id="767770"/>
    <lineage>
        <taxon>Eukaryota</taxon>
        <taxon>Fungi</taxon>
        <taxon>Dikarya</taxon>
        <taxon>Ascomycota</taxon>
        <taxon>Pezizomycotina</taxon>
        <taxon>Eurotiomycetes</taxon>
        <taxon>Eurotiomycetidae</taxon>
        <taxon>Eurotiales</taxon>
        <taxon>Aspergillaceae</taxon>
        <taxon>Aspergillus</taxon>
        <taxon>Aspergillus subgen. Circumdati</taxon>
    </lineage>
</organism>
<dbReference type="AlphaFoldDB" id="A0A1L9MUZ3"/>
<evidence type="ECO:0000313" key="2">
    <source>
        <dbReference type="Proteomes" id="UP000184304"/>
    </source>
</evidence>